<protein>
    <submittedName>
        <fullName evidence="1">Uncharacterized protein</fullName>
    </submittedName>
</protein>
<dbReference type="Proteomes" id="UP000605848">
    <property type="component" value="Unassembled WGS sequence"/>
</dbReference>
<accession>A0A936Z5B8</accession>
<name>A0A936Z5B8_9HYPH</name>
<comment type="caution">
    <text evidence="1">The sequence shown here is derived from an EMBL/GenBank/DDBJ whole genome shotgun (WGS) entry which is preliminary data.</text>
</comment>
<evidence type="ECO:0000313" key="1">
    <source>
        <dbReference type="EMBL" id="MBL0402693.1"/>
    </source>
</evidence>
<evidence type="ECO:0000313" key="2">
    <source>
        <dbReference type="Proteomes" id="UP000605848"/>
    </source>
</evidence>
<reference evidence="1" key="1">
    <citation type="submission" date="2021-01" db="EMBL/GenBank/DDBJ databases">
        <title>Microvirga sp.</title>
        <authorList>
            <person name="Kim M.K."/>
        </authorList>
    </citation>
    <scope>NUCLEOTIDE SEQUENCE</scope>
    <source>
        <strain evidence="1">5420S-16</strain>
    </source>
</reference>
<gene>
    <name evidence="1" type="ORF">JKG68_01790</name>
</gene>
<proteinExistence type="predicted"/>
<dbReference type="RefSeq" id="WP_202055353.1">
    <property type="nucleotide sequence ID" value="NZ_JAEQMY010000001.1"/>
</dbReference>
<dbReference type="EMBL" id="JAEQMY010000001">
    <property type="protein sequence ID" value="MBL0402693.1"/>
    <property type="molecule type" value="Genomic_DNA"/>
</dbReference>
<organism evidence="1 2">
    <name type="scientific">Microvirga aerilata</name>
    <dbReference type="NCBI Taxonomy" id="670292"/>
    <lineage>
        <taxon>Bacteria</taxon>
        <taxon>Pseudomonadati</taxon>
        <taxon>Pseudomonadota</taxon>
        <taxon>Alphaproteobacteria</taxon>
        <taxon>Hyphomicrobiales</taxon>
        <taxon>Methylobacteriaceae</taxon>
        <taxon>Microvirga</taxon>
    </lineage>
</organism>
<dbReference type="AlphaFoldDB" id="A0A936Z5B8"/>
<sequence>MREIQQDAERGVKAEYTIRTLPNGDVEWRRSAGAEYGGGTLSDPRTDLMSKIMVDVATLDQKLFRSLEDAYDSLITMRHVRASLIQFVTGETEDDRMRLEGFPEYGLSELEGVRDDLNRLYRQCTGRPIDKADKRVRG</sequence>
<keyword evidence="2" id="KW-1185">Reference proteome</keyword>